<comment type="subcellular location">
    <subcellularLocation>
        <location evidence="1">Cell membrane</location>
        <topology evidence="1">Multi-pass membrane protein</topology>
    </subcellularLocation>
</comment>
<evidence type="ECO:0000313" key="7">
    <source>
        <dbReference type="EMBL" id="RLJ70953.1"/>
    </source>
</evidence>
<organism evidence="7 8">
    <name type="scientific">Hydrogenivirga caldilitoris</name>
    <dbReference type="NCBI Taxonomy" id="246264"/>
    <lineage>
        <taxon>Bacteria</taxon>
        <taxon>Pseudomonadati</taxon>
        <taxon>Aquificota</taxon>
        <taxon>Aquificia</taxon>
        <taxon>Aquificales</taxon>
        <taxon>Aquificaceae</taxon>
        <taxon>Hydrogenivirga</taxon>
    </lineage>
</organism>
<sequence length="157" mass="18213">MKRSLPDVFFVNVNRVFFFLMKLLMWFVIALELLKIGSFILQALQNFPGTPDFTYRLVVKLLNILIIYEIFVTLTSAFELQRIKLTYVVDTAIVFFIRELIVLTFSNKEIPTQSALTFGGIILALGLLRLITIRFSLQPSLPAEEKKKPHSYEQHKK</sequence>
<dbReference type="AlphaFoldDB" id="A0A497XVZ6"/>
<dbReference type="OrthoDB" id="6399540at2"/>
<dbReference type="InterPro" id="IPR020948">
    <property type="entry name" value="P_starv_induced_PsiE-like"/>
</dbReference>
<dbReference type="Proteomes" id="UP000267841">
    <property type="component" value="Unassembled WGS sequence"/>
</dbReference>
<keyword evidence="3 6" id="KW-0812">Transmembrane</keyword>
<dbReference type="Pfam" id="PF06146">
    <property type="entry name" value="PsiE"/>
    <property type="match status" value="1"/>
</dbReference>
<evidence type="ECO:0000256" key="1">
    <source>
        <dbReference type="ARBA" id="ARBA00004651"/>
    </source>
</evidence>
<keyword evidence="8" id="KW-1185">Reference proteome</keyword>
<reference evidence="7 8" key="1">
    <citation type="submission" date="2018-10" db="EMBL/GenBank/DDBJ databases">
        <title>Genomic Encyclopedia of Archaeal and Bacterial Type Strains, Phase II (KMG-II): from individual species to whole genera.</title>
        <authorList>
            <person name="Goeker M."/>
        </authorList>
    </citation>
    <scope>NUCLEOTIDE SEQUENCE [LARGE SCALE GENOMIC DNA]</scope>
    <source>
        <strain evidence="7 8">DSM 16510</strain>
    </source>
</reference>
<evidence type="ECO:0000256" key="6">
    <source>
        <dbReference type="SAM" id="Phobius"/>
    </source>
</evidence>
<accession>A0A497XVZ6</accession>
<evidence type="ECO:0000256" key="3">
    <source>
        <dbReference type="ARBA" id="ARBA00022692"/>
    </source>
</evidence>
<evidence type="ECO:0000256" key="2">
    <source>
        <dbReference type="ARBA" id="ARBA00022475"/>
    </source>
</evidence>
<evidence type="ECO:0000256" key="4">
    <source>
        <dbReference type="ARBA" id="ARBA00022989"/>
    </source>
</evidence>
<keyword evidence="4 6" id="KW-1133">Transmembrane helix</keyword>
<comment type="caution">
    <text evidence="7">The sequence shown here is derived from an EMBL/GenBank/DDBJ whole genome shotgun (WGS) entry which is preliminary data.</text>
</comment>
<dbReference type="GO" id="GO:0005886">
    <property type="term" value="C:plasma membrane"/>
    <property type="evidence" value="ECO:0007669"/>
    <property type="project" value="UniProtKB-SubCell"/>
</dbReference>
<name>A0A497XVZ6_9AQUI</name>
<keyword evidence="5 6" id="KW-0472">Membrane</keyword>
<feature type="transmembrane region" description="Helical" evidence="6">
    <location>
        <begin position="117"/>
        <end position="137"/>
    </location>
</feature>
<feature type="transmembrane region" description="Helical" evidence="6">
    <location>
        <begin position="85"/>
        <end position="105"/>
    </location>
</feature>
<evidence type="ECO:0000313" key="8">
    <source>
        <dbReference type="Proteomes" id="UP000267841"/>
    </source>
</evidence>
<protein>
    <submittedName>
        <fullName evidence="7">Uncharacterized membrane protein (DUF373 family)</fullName>
    </submittedName>
</protein>
<feature type="transmembrane region" description="Helical" evidence="6">
    <location>
        <begin position="23"/>
        <end position="45"/>
    </location>
</feature>
<keyword evidence="2" id="KW-1003">Cell membrane</keyword>
<proteinExistence type="predicted"/>
<gene>
    <name evidence="7" type="ORF">BCF55_1242</name>
</gene>
<evidence type="ECO:0000256" key="5">
    <source>
        <dbReference type="ARBA" id="ARBA00023136"/>
    </source>
</evidence>
<dbReference type="EMBL" id="RCCJ01000001">
    <property type="protein sequence ID" value="RLJ70953.1"/>
    <property type="molecule type" value="Genomic_DNA"/>
</dbReference>
<dbReference type="RefSeq" id="WP_121011534.1">
    <property type="nucleotide sequence ID" value="NZ_RCCJ01000001.1"/>
</dbReference>
<feature type="transmembrane region" description="Helical" evidence="6">
    <location>
        <begin position="57"/>
        <end position="78"/>
    </location>
</feature>